<name>A0A655NY89_VIBCL</name>
<proteinExistence type="predicted"/>
<evidence type="ECO:0000313" key="2">
    <source>
        <dbReference type="Proteomes" id="UP000044806"/>
    </source>
</evidence>
<dbReference type="EMBL" id="CWOW01000009">
    <property type="protein sequence ID" value="CSA62115.1"/>
    <property type="molecule type" value="Genomic_DNA"/>
</dbReference>
<accession>A0A655NY89</accession>
<dbReference type="Proteomes" id="UP000044806">
    <property type="component" value="Unassembled WGS sequence"/>
</dbReference>
<evidence type="ECO:0000313" key="1">
    <source>
        <dbReference type="EMBL" id="CSA62115.1"/>
    </source>
</evidence>
<dbReference type="AlphaFoldDB" id="A0A655NY89"/>
<protein>
    <submittedName>
        <fullName evidence="1">Uncharacterized protein</fullName>
    </submittedName>
</protein>
<sequence>MPIPITGDQTRLRVIDETQRVSAFHLFHFFAIQDELFTQCPDLVFTIHGDRVRKIVMNNRIQAFT</sequence>
<organism evidence="1 2">
    <name type="scientific">Vibrio cholerae</name>
    <dbReference type="NCBI Taxonomy" id="666"/>
    <lineage>
        <taxon>Bacteria</taxon>
        <taxon>Pseudomonadati</taxon>
        <taxon>Pseudomonadota</taxon>
        <taxon>Gammaproteobacteria</taxon>
        <taxon>Vibrionales</taxon>
        <taxon>Vibrionaceae</taxon>
        <taxon>Vibrio</taxon>
    </lineage>
</organism>
<gene>
    <name evidence="1" type="ORF">ERS013165_02028</name>
</gene>
<reference evidence="1 2" key="1">
    <citation type="submission" date="2015-07" db="EMBL/GenBank/DDBJ databases">
        <authorList>
            <consortium name="Pathogen Informatics"/>
        </authorList>
    </citation>
    <scope>NUCLEOTIDE SEQUENCE [LARGE SCALE GENOMIC DNA]</scope>
    <source>
        <strain evidence="1 2">A51</strain>
    </source>
</reference>